<accession>A0A975BT04</accession>
<evidence type="ECO:0000313" key="2">
    <source>
        <dbReference type="Proteomes" id="UP000663722"/>
    </source>
</evidence>
<dbReference type="EMBL" id="CP061800">
    <property type="protein sequence ID" value="QTA91073.1"/>
    <property type="molecule type" value="Genomic_DNA"/>
</dbReference>
<reference evidence="1" key="1">
    <citation type="journal article" date="2021" name="Microb. Physiol.">
        <title>Proteogenomic Insights into the Physiology of Marine, Sulfate-Reducing, Filamentous Desulfonema limicola and Desulfonema magnum.</title>
        <authorList>
            <person name="Schnaars V."/>
            <person name="Wohlbrand L."/>
            <person name="Scheve S."/>
            <person name="Hinrichs C."/>
            <person name="Reinhardt R."/>
            <person name="Rabus R."/>
        </authorList>
    </citation>
    <scope>NUCLEOTIDE SEQUENCE</scope>
    <source>
        <strain evidence="1">4be13</strain>
    </source>
</reference>
<gene>
    <name evidence="1" type="ORF">dnm_071380</name>
</gene>
<evidence type="ECO:0000313" key="1">
    <source>
        <dbReference type="EMBL" id="QTA91073.1"/>
    </source>
</evidence>
<dbReference type="AlphaFoldDB" id="A0A975BT04"/>
<dbReference type="KEGG" id="dmm:dnm_071380"/>
<keyword evidence="2" id="KW-1185">Reference proteome</keyword>
<sequence length="42" mass="5033">MKNICNNLPLSDSFRKVRINRRCLNNADSKQKMSDKETRFFL</sequence>
<dbReference type="Proteomes" id="UP000663722">
    <property type="component" value="Chromosome"/>
</dbReference>
<name>A0A975BT04_9BACT</name>
<organism evidence="1 2">
    <name type="scientific">Desulfonema magnum</name>
    <dbReference type="NCBI Taxonomy" id="45655"/>
    <lineage>
        <taxon>Bacteria</taxon>
        <taxon>Pseudomonadati</taxon>
        <taxon>Thermodesulfobacteriota</taxon>
        <taxon>Desulfobacteria</taxon>
        <taxon>Desulfobacterales</taxon>
        <taxon>Desulfococcaceae</taxon>
        <taxon>Desulfonema</taxon>
    </lineage>
</organism>
<proteinExistence type="predicted"/>
<protein>
    <submittedName>
        <fullName evidence="1">Uncharacterized protein</fullName>
    </submittedName>
</protein>